<dbReference type="Pfam" id="PF04488">
    <property type="entry name" value="Gly_transf_sug"/>
    <property type="match status" value="1"/>
</dbReference>
<evidence type="ECO:0000256" key="2">
    <source>
        <dbReference type="SAM" id="MobiDB-lite"/>
    </source>
</evidence>
<dbReference type="GO" id="GO:0000462">
    <property type="term" value="P:maturation of SSU-rRNA from tricistronic rRNA transcript (SSU-rRNA, 5.8S rRNA, LSU-rRNA)"/>
    <property type="evidence" value="ECO:0007669"/>
    <property type="project" value="TreeGrafter"/>
</dbReference>
<keyword evidence="3" id="KW-0472">Membrane</keyword>
<gene>
    <name evidence="4" type="ORF">BOTBODRAFT_47675</name>
</gene>
<protein>
    <recommendedName>
        <fullName evidence="6">Glycosyltransferase family 32 protein</fullName>
    </recommendedName>
</protein>
<evidence type="ECO:0008006" key="6">
    <source>
        <dbReference type="Google" id="ProtNLM"/>
    </source>
</evidence>
<feature type="region of interest" description="Disordered" evidence="2">
    <location>
        <begin position="150"/>
        <end position="169"/>
    </location>
</feature>
<dbReference type="SUPFAM" id="SSF53448">
    <property type="entry name" value="Nucleotide-diphospho-sugar transferases"/>
    <property type="match status" value="1"/>
</dbReference>
<dbReference type="InterPro" id="IPR029044">
    <property type="entry name" value="Nucleotide-diphossugar_trans"/>
</dbReference>
<dbReference type="InterPro" id="IPR007577">
    <property type="entry name" value="GlycoTrfase_DXD_sugar-bd_CS"/>
</dbReference>
<feature type="region of interest" description="Disordered" evidence="2">
    <location>
        <begin position="467"/>
        <end position="504"/>
    </location>
</feature>
<dbReference type="PANTHER" id="PTHR22851">
    <property type="entry name" value="U3 SMALL NUCLEOLAR RNA U3 SNORNA ASSOCIATED PROTEIN"/>
    <property type="match status" value="1"/>
</dbReference>
<keyword evidence="3" id="KW-0812">Transmembrane</keyword>
<dbReference type="PANTHER" id="PTHR22851:SF1">
    <property type="entry name" value="GLYCOSYLTRANSFERASE FAMILY 32 PROTEIN"/>
    <property type="match status" value="1"/>
</dbReference>
<dbReference type="Gene3D" id="3.90.550.20">
    <property type="match status" value="1"/>
</dbReference>
<accession>A0A067MCD8</accession>
<feature type="compositionally biased region" description="Low complexity" evidence="2">
    <location>
        <begin position="467"/>
        <end position="484"/>
    </location>
</feature>
<keyword evidence="5" id="KW-1185">Reference proteome</keyword>
<reference evidence="5" key="1">
    <citation type="journal article" date="2014" name="Proc. Natl. Acad. Sci. U.S.A.">
        <title>Extensive sampling of basidiomycete genomes demonstrates inadequacy of the white-rot/brown-rot paradigm for wood decay fungi.</title>
        <authorList>
            <person name="Riley R."/>
            <person name="Salamov A.A."/>
            <person name="Brown D.W."/>
            <person name="Nagy L.G."/>
            <person name="Floudas D."/>
            <person name="Held B.W."/>
            <person name="Levasseur A."/>
            <person name="Lombard V."/>
            <person name="Morin E."/>
            <person name="Otillar R."/>
            <person name="Lindquist E.A."/>
            <person name="Sun H."/>
            <person name="LaButti K.M."/>
            <person name="Schmutz J."/>
            <person name="Jabbour D."/>
            <person name="Luo H."/>
            <person name="Baker S.E."/>
            <person name="Pisabarro A.G."/>
            <person name="Walton J.D."/>
            <person name="Blanchette R.A."/>
            <person name="Henrissat B."/>
            <person name="Martin F."/>
            <person name="Cullen D."/>
            <person name="Hibbett D.S."/>
            <person name="Grigoriev I.V."/>
        </authorList>
    </citation>
    <scope>NUCLEOTIDE SEQUENCE [LARGE SCALE GENOMIC DNA]</scope>
    <source>
        <strain evidence="5">FD-172 SS1</strain>
    </source>
</reference>
<dbReference type="InterPro" id="IPR051733">
    <property type="entry name" value="WD_repeat_DCAF13/WDSOF1"/>
</dbReference>
<name>A0A067MCD8_BOTB1</name>
<sequence>MPSFFNATPRPSFRDKARLSPLPSHTFHEKEYFAQNSSTTTFPSGWLTFILIPIPLTHRRLKIVLPISPRIWQLSTSRLGRKTASTLGCFLFMLCIFLTFAVGKRFGSSSKTWPQPFQGDPPSLVFDRQDLRKVWEWEIASGHYPSSEKIPQEIGFTSPPRNPSVPPRDSRIRLSSLQAPFLADYAVGYGPQRRYYDPLNETDSRHQAYPPRPLSGSVADLDVIMEHCNFSTSKYVRDCLEVLRVGGGLDNGKRTRRGSIDNWKYLYVEDTVNKTAPSRASPKPDLYRPHLNKNDDVVTIRQKTPLEPPLKLSPPRAPTSPTGDDPCDPDHPRIFHMFWAGPFTDKPYAALLSYLYTQNLGLHHPEGAPQPKNVCRPQFWVWVNPGPAAAVPNPTALREMFTTLRKNPWSSPFLHRRFKDVIKFKMWNTTEQLDGIPELKDEWRNLEDLFNSGGYKFNVKPVNNPATSVVSGSSASAPGPTKPASLEDDTATAPEAAPSTEKEVVEVEEEKEGTGLKELLGSKSEASYDRLSVILSDLARFVLLHRFGGIYLDADTMFLRDWEELWGWKGAFAYRWSRLPVYNTAVLKLNKGSALGSFLFRTALRNGMDLHPMTVAKYTKDAYLEPLLLRLPDALFDAAWLNTEWYQRERPPYPYFTAFKDFFESPSSDGAAPQALGFSGFFRGAFSYHYHNNWWEPFDPARNFPDLGPRFINGERAARAKAQQPLDLEEEEDVSQDRRDLSWATVLKRTLEAYVRGEIPNMYGEWLEW</sequence>
<evidence type="ECO:0000256" key="3">
    <source>
        <dbReference type="SAM" id="Phobius"/>
    </source>
</evidence>
<proteinExistence type="inferred from homology"/>
<dbReference type="Proteomes" id="UP000027195">
    <property type="component" value="Unassembled WGS sequence"/>
</dbReference>
<dbReference type="STRING" id="930990.A0A067MCD8"/>
<dbReference type="OrthoDB" id="108365at2759"/>
<feature type="transmembrane region" description="Helical" evidence="3">
    <location>
        <begin position="84"/>
        <end position="102"/>
    </location>
</feature>
<comment type="similarity">
    <text evidence="1">Belongs to the glycosyltransferase 32 family.</text>
</comment>
<dbReference type="AlphaFoldDB" id="A0A067MCD8"/>
<dbReference type="EMBL" id="KL198080">
    <property type="protein sequence ID" value="KDQ09256.1"/>
    <property type="molecule type" value="Genomic_DNA"/>
</dbReference>
<evidence type="ECO:0000313" key="5">
    <source>
        <dbReference type="Proteomes" id="UP000027195"/>
    </source>
</evidence>
<evidence type="ECO:0000256" key="1">
    <source>
        <dbReference type="ARBA" id="ARBA00009003"/>
    </source>
</evidence>
<feature type="region of interest" description="Disordered" evidence="2">
    <location>
        <begin position="301"/>
        <end position="327"/>
    </location>
</feature>
<dbReference type="GO" id="GO:0032040">
    <property type="term" value="C:small-subunit processome"/>
    <property type="evidence" value="ECO:0007669"/>
    <property type="project" value="TreeGrafter"/>
</dbReference>
<dbReference type="HOGENOM" id="CLU_012328_0_0_1"/>
<organism evidence="4 5">
    <name type="scientific">Botryobasidium botryosum (strain FD-172 SS1)</name>
    <dbReference type="NCBI Taxonomy" id="930990"/>
    <lineage>
        <taxon>Eukaryota</taxon>
        <taxon>Fungi</taxon>
        <taxon>Dikarya</taxon>
        <taxon>Basidiomycota</taxon>
        <taxon>Agaricomycotina</taxon>
        <taxon>Agaricomycetes</taxon>
        <taxon>Cantharellales</taxon>
        <taxon>Botryobasidiaceae</taxon>
        <taxon>Botryobasidium</taxon>
    </lineage>
</organism>
<keyword evidence="3" id="KW-1133">Transmembrane helix</keyword>
<evidence type="ECO:0000313" key="4">
    <source>
        <dbReference type="EMBL" id="KDQ09256.1"/>
    </source>
</evidence>
<feature type="compositionally biased region" description="Pro residues" evidence="2">
    <location>
        <begin position="306"/>
        <end position="318"/>
    </location>
</feature>
<dbReference type="InParanoid" id="A0A067MCD8"/>